<protein>
    <submittedName>
        <fullName evidence="1">Uncharacterized protein, contains a NRPS condensation (Elongation) domain</fullName>
    </submittedName>
</protein>
<dbReference type="STRING" id="156994.SAMN04488028_102140"/>
<accession>A0A1M6N7T5</accession>
<dbReference type="EMBL" id="FRAA01000002">
    <property type="protein sequence ID" value="SHJ91761.1"/>
    <property type="molecule type" value="Genomic_DNA"/>
</dbReference>
<dbReference type="RefSeq" id="WP_073120894.1">
    <property type="nucleotide sequence ID" value="NZ_FRAA01000002.1"/>
</dbReference>
<evidence type="ECO:0000313" key="2">
    <source>
        <dbReference type="Proteomes" id="UP000184474"/>
    </source>
</evidence>
<keyword evidence="2" id="KW-1185">Reference proteome</keyword>
<dbReference type="AlphaFoldDB" id="A0A1M6N7T5"/>
<sequence length="425" mass="48232">MQTFPLTGFDTFLLALEQQYNQNDIAGNTCYYVIDLEGVLDHEALADRIISNEYFQVLSSLRYEKEKALGIPKWHLRSKDTTRIEHFVTDQLIPQVVLDRRLGADVGCLSLDTVARSDGRSTVILSWNHLLMDGYGAVLFLKRLLGSDDSFDPALLMSYQAPVYNLSAFWKATKAKFFIDYTSRPRLSMISPPLYDVNSQERVSVLDFDPKQVRQIEAAALHSGARFGRSAFFLACIARAVQSVLVQRGDGVHNFWIPVPRDNRRKGALGPIIGNRLSFLFYRLKKKQMSSIESCVDAINNQMRDQIKHKSHESYNHLMDFMKWLPLSLYYYLVKRRGGNAIASFLFTVAADHPSDLETIMGQRVINALSLPANAYPPGLTFAMMNFRGSLKLMILYHTQALSDAEYSGMAKQLQQELLMDESQG</sequence>
<organism evidence="1 2">
    <name type="scientific">Reichenbachiella agariperforans</name>
    <dbReference type="NCBI Taxonomy" id="156994"/>
    <lineage>
        <taxon>Bacteria</taxon>
        <taxon>Pseudomonadati</taxon>
        <taxon>Bacteroidota</taxon>
        <taxon>Cytophagia</taxon>
        <taxon>Cytophagales</taxon>
        <taxon>Reichenbachiellaceae</taxon>
        <taxon>Reichenbachiella</taxon>
    </lineage>
</organism>
<reference evidence="2" key="1">
    <citation type="submission" date="2016-11" db="EMBL/GenBank/DDBJ databases">
        <authorList>
            <person name="Varghese N."/>
            <person name="Submissions S."/>
        </authorList>
    </citation>
    <scope>NUCLEOTIDE SEQUENCE [LARGE SCALE GENOMIC DNA]</scope>
    <source>
        <strain evidence="2">DSM 26134</strain>
    </source>
</reference>
<dbReference type="SUPFAM" id="SSF52777">
    <property type="entry name" value="CoA-dependent acyltransferases"/>
    <property type="match status" value="1"/>
</dbReference>
<dbReference type="Gene3D" id="3.30.559.30">
    <property type="entry name" value="Nonribosomal peptide synthetase, condensation domain"/>
    <property type="match status" value="1"/>
</dbReference>
<gene>
    <name evidence="1" type="ORF">SAMN04488028_102140</name>
</gene>
<name>A0A1M6N7T5_REIAG</name>
<evidence type="ECO:0000313" key="1">
    <source>
        <dbReference type="EMBL" id="SHJ91761.1"/>
    </source>
</evidence>
<proteinExistence type="predicted"/>
<dbReference type="Proteomes" id="UP000184474">
    <property type="component" value="Unassembled WGS sequence"/>
</dbReference>